<dbReference type="OrthoDB" id="447173at2759"/>
<sequence length="268" mass="29601">MASSRGARKRTRGGASGASVTSEASDAKRCPPRFTGGARSQPTLASITRAGYDGELEKDSVLLQAAKNYYPEDSNCYTPATKSMRLINMPPKRRPPPKLYGPLGDNGELQFPPPKSWQERERESASLCSPVLACASLCSHVLACARLCLPVLACARLCWPVLSYPILCYPILSYTRPAPSPSATHYSKSVVRIIRDARLAPLASVPRDKELRYKNLARNYCLVYIEDLVSGAYDIKEKAEAEAKRKRIEKRRKEKEAAEIAAKEALKK</sequence>
<feature type="coiled-coil region" evidence="1">
    <location>
        <begin position="236"/>
        <end position="268"/>
    </location>
</feature>
<feature type="compositionally biased region" description="Basic residues" evidence="2">
    <location>
        <begin position="1"/>
        <end position="12"/>
    </location>
</feature>
<proteinExistence type="predicted"/>
<gene>
    <name evidence="3" type="ORF">DIATSA_LOCUS8037</name>
</gene>
<evidence type="ECO:0000256" key="1">
    <source>
        <dbReference type="SAM" id="Coils"/>
    </source>
</evidence>
<dbReference type="AlphaFoldDB" id="A0A9N9R631"/>
<protein>
    <submittedName>
        <fullName evidence="3">Uncharacterized protein</fullName>
    </submittedName>
</protein>
<evidence type="ECO:0000256" key="2">
    <source>
        <dbReference type="SAM" id="MobiDB-lite"/>
    </source>
</evidence>
<keyword evidence="1" id="KW-0175">Coiled coil</keyword>
<reference evidence="3" key="1">
    <citation type="submission" date="2021-12" db="EMBL/GenBank/DDBJ databases">
        <authorList>
            <person name="King R."/>
        </authorList>
    </citation>
    <scope>NUCLEOTIDE SEQUENCE</scope>
</reference>
<evidence type="ECO:0000313" key="4">
    <source>
        <dbReference type="Proteomes" id="UP001153714"/>
    </source>
</evidence>
<evidence type="ECO:0000313" key="3">
    <source>
        <dbReference type="EMBL" id="CAG9790369.1"/>
    </source>
</evidence>
<accession>A0A9N9R631</accession>
<name>A0A9N9R631_9NEOP</name>
<organism evidence="3 4">
    <name type="scientific">Diatraea saccharalis</name>
    <name type="common">sugarcane borer</name>
    <dbReference type="NCBI Taxonomy" id="40085"/>
    <lineage>
        <taxon>Eukaryota</taxon>
        <taxon>Metazoa</taxon>
        <taxon>Ecdysozoa</taxon>
        <taxon>Arthropoda</taxon>
        <taxon>Hexapoda</taxon>
        <taxon>Insecta</taxon>
        <taxon>Pterygota</taxon>
        <taxon>Neoptera</taxon>
        <taxon>Endopterygota</taxon>
        <taxon>Lepidoptera</taxon>
        <taxon>Glossata</taxon>
        <taxon>Ditrysia</taxon>
        <taxon>Pyraloidea</taxon>
        <taxon>Crambidae</taxon>
        <taxon>Crambinae</taxon>
        <taxon>Diatraea</taxon>
    </lineage>
</organism>
<reference evidence="3" key="2">
    <citation type="submission" date="2022-10" db="EMBL/GenBank/DDBJ databases">
        <authorList>
            <consortium name="ENA_rothamsted_submissions"/>
            <consortium name="culmorum"/>
            <person name="King R."/>
        </authorList>
    </citation>
    <scope>NUCLEOTIDE SEQUENCE</scope>
</reference>
<dbReference type="EMBL" id="OU893352">
    <property type="protein sequence ID" value="CAG9790369.1"/>
    <property type="molecule type" value="Genomic_DNA"/>
</dbReference>
<feature type="region of interest" description="Disordered" evidence="2">
    <location>
        <begin position="1"/>
        <end position="46"/>
    </location>
</feature>
<dbReference type="Proteomes" id="UP001153714">
    <property type="component" value="Chromosome 21"/>
</dbReference>
<keyword evidence="4" id="KW-1185">Reference proteome</keyword>